<reference evidence="7 8" key="1">
    <citation type="submission" date="2016-10" db="EMBL/GenBank/DDBJ databases">
        <authorList>
            <person name="de Groot N.N."/>
        </authorList>
    </citation>
    <scope>NUCLEOTIDE SEQUENCE [LARGE SCALE GENOMIC DNA]</scope>
    <source>
        <strain evidence="7 8">LMG 23650</strain>
    </source>
</reference>
<feature type="binding site" evidence="5">
    <location>
        <begin position="278"/>
        <end position="282"/>
    </location>
    <ligand>
        <name>FMN</name>
        <dbReference type="ChEBI" id="CHEBI:58210"/>
    </ligand>
</feature>
<dbReference type="RefSeq" id="WP_091014369.1">
    <property type="nucleotide sequence ID" value="NZ_CP041745.1"/>
</dbReference>
<keyword evidence="5" id="KW-0288">FMN</keyword>
<feature type="domain" description="FMN hydroxy acid dehydrogenase" evidence="6">
    <location>
        <begin position="1"/>
        <end position="352"/>
    </location>
</feature>
<feature type="binding site" evidence="5">
    <location>
        <position position="250"/>
    </location>
    <ligand>
        <name>glyoxylate</name>
        <dbReference type="ChEBI" id="CHEBI:36655"/>
    </ligand>
</feature>
<dbReference type="Pfam" id="PF01070">
    <property type="entry name" value="FMN_dh"/>
    <property type="match status" value="1"/>
</dbReference>
<evidence type="ECO:0000256" key="3">
    <source>
        <dbReference type="ARBA" id="ARBA00024042"/>
    </source>
</evidence>
<dbReference type="FunFam" id="3.20.20.70:FF:000056">
    <property type="entry name" value="hydroxyacid oxidase 2"/>
    <property type="match status" value="1"/>
</dbReference>
<evidence type="ECO:0000313" key="7">
    <source>
        <dbReference type="EMBL" id="SFJ11402.1"/>
    </source>
</evidence>
<dbReference type="Gene3D" id="3.20.20.70">
    <property type="entry name" value="Aldolase class I"/>
    <property type="match status" value="1"/>
</dbReference>
<feature type="binding site" evidence="5">
    <location>
        <position position="106"/>
    </location>
    <ligand>
        <name>FMN</name>
        <dbReference type="ChEBI" id="CHEBI:58210"/>
    </ligand>
</feature>
<feature type="binding site" evidence="5">
    <location>
        <position position="127"/>
    </location>
    <ligand>
        <name>FMN</name>
        <dbReference type="ChEBI" id="CHEBI:58210"/>
    </ligand>
</feature>
<dbReference type="InterPro" id="IPR013785">
    <property type="entry name" value="Aldolase_TIM"/>
</dbReference>
<dbReference type="InterPro" id="IPR037396">
    <property type="entry name" value="FMN_HAD"/>
</dbReference>
<dbReference type="GO" id="GO:0010181">
    <property type="term" value="F:FMN binding"/>
    <property type="evidence" value="ECO:0007669"/>
    <property type="project" value="InterPro"/>
</dbReference>
<keyword evidence="5" id="KW-0285">Flavoprotein</keyword>
<comment type="cofactor">
    <cofactor evidence="1">
        <name>FMN</name>
        <dbReference type="ChEBI" id="CHEBI:58210"/>
    </cofactor>
</comment>
<protein>
    <submittedName>
        <fullName evidence="7">4-hydroxymandelate oxidase</fullName>
    </submittedName>
</protein>
<evidence type="ECO:0000256" key="1">
    <source>
        <dbReference type="ARBA" id="ARBA00001917"/>
    </source>
</evidence>
<sequence length="359" mass="38353">MESLTLRELEAEANRRLEPAVADYFSGGAGDELTVHANESAYARIGLVPRVLCGAGDPDLSTALFGQRISMPVLIAPTAFHRLAHPDGECATARAAHTADTILIASMASTEAIESVAAAGNGKLWFQLYLQPDRKFTESLVRRVEAAGCTALAVTVDSPVFGRRERDIRNGFTDLPAGMYCENLRDADSAPGAPVRNIAFSTALSWKDVEWLRSITQLKILLKGVAHPADAQMALACGVDGLIVSNHGGRQLDTIPATIELLPDIVDAVGGAVPVLVDGGIRRGADVVKALALGATAVAIGRPILWGLAIDGADGVATVLHMLRAEVERTLALCGCHSPKELNRDFLRFERREEAWQRH</sequence>
<feature type="binding site" evidence="5">
    <location>
        <position position="24"/>
    </location>
    <ligand>
        <name>glyoxylate</name>
        <dbReference type="ChEBI" id="CHEBI:36655"/>
    </ligand>
</feature>
<evidence type="ECO:0000256" key="4">
    <source>
        <dbReference type="PIRSR" id="PIRSR000138-1"/>
    </source>
</evidence>
<evidence type="ECO:0000256" key="2">
    <source>
        <dbReference type="ARBA" id="ARBA00023002"/>
    </source>
</evidence>
<dbReference type="InterPro" id="IPR012133">
    <property type="entry name" value="Alpha-hydoxy_acid_DH_FMN"/>
</dbReference>
<keyword evidence="2" id="KW-0560">Oxidoreductase</keyword>
<dbReference type="STRING" id="420953.SAMN05192543_105472"/>
<feature type="binding site" evidence="5">
    <location>
        <position position="223"/>
    </location>
    <ligand>
        <name>FMN</name>
        <dbReference type="ChEBI" id="CHEBI:58210"/>
    </ligand>
</feature>
<feature type="binding site" evidence="5">
    <location>
        <position position="247"/>
    </location>
    <ligand>
        <name>glyoxylate</name>
        <dbReference type="ChEBI" id="CHEBI:36655"/>
    </ligand>
</feature>
<proteinExistence type="inferred from homology"/>
<dbReference type="PANTHER" id="PTHR10578:SF143">
    <property type="entry name" value="FMN-DEPENDENT ALPHA-HYDROXY ACID DEHYDROGENASE PB1A11.03"/>
    <property type="match status" value="1"/>
</dbReference>
<dbReference type="PANTHER" id="PTHR10578">
    <property type="entry name" value="S -2-HYDROXY-ACID OXIDASE-RELATED"/>
    <property type="match status" value="1"/>
</dbReference>
<dbReference type="CDD" id="cd02809">
    <property type="entry name" value="alpha_hydroxyacid_oxid_FMN"/>
    <property type="match status" value="1"/>
</dbReference>
<feature type="binding site" evidence="5">
    <location>
        <begin position="77"/>
        <end position="79"/>
    </location>
    <ligand>
        <name>FMN</name>
        <dbReference type="ChEBI" id="CHEBI:58210"/>
    </ligand>
</feature>
<feature type="active site" description="Proton acceptor" evidence="4">
    <location>
        <position position="247"/>
    </location>
</feature>
<dbReference type="InterPro" id="IPR008259">
    <property type="entry name" value="FMN_hydac_DH_AS"/>
</dbReference>
<feature type="binding site" evidence="5">
    <location>
        <position position="164"/>
    </location>
    <ligand>
        <name>glyoxylate</name>
        <dbReference type="ChEBI" id="CHEBI:36655"/>
    </ligand>
</feature>
<comment type="similarity">
    <text evidence="3">Belongs to the FMN-dependent alpha-hydroxy acid dehydrogenase family.</text>
</comment>
<dbReference type="EMBL" id="FOQU01000005">
    <property type="protein sequence ID" value="SFJ11402.1"/>
    <property type="molecule type" value="Genomic_DNA"/>
</dbReference>
<dbReference type="GO" id="GO:0016491">
    <property type="term" value="F:oxidoreductase activity"/>
    <property type="evidence" value="ECO:0007669"/>
    <property type="project" value="UniProtKB-KW"/>
</dbReference>
<accession>A0A1I3NQE3</accession>
<feature type="binding site" evidence="5">
    <location>
        <begin position="301"/>
        <end position="302"/>
    </location>
    <ligand>
        <name>FMN</name>
        <dbReference type="ChEBI" id="CHEBI:58210"/>
    </ligand>
</feature>
<dbReference type="SUPFAM" id="SSF51395">
    <property type="entry name" value="FMN-linked oxidoreductases"/>
    <property type="match status" value="1"/>
</dbReference>
<dbReference type="PIRSF" id="PIRSF000138">
    <property type="entry name" value="Al-hdrx_acd_dh"/>
    <property type="match status" value="1"/>
</dbReference>
<dbReference type="Proteomes" id="UP000199548">
    <property type="component" value="Unassembled WGS sequence"/>
</dbReference>
<evidence type="ECO:0000313" key="8">
    <source>
        <dbReference type="Proteomes" id="UP000199548"/>
    </source>
</evidence>
<gene>
    <name evidence="7" type="ORF">SAMN05192543_105472</name>
</gene>
<dbReference type="GO" id="GO:0005737">
    <property type="term" value="C:cytoplasm"/>
    <property type="evidence" value="ECO:0007669"/>
    <property type="project" value="UniProtKB-ARBA"/>
</dbReference>
<dbReference type="InterPro" id="IPR000262">
    <property type="entry name" value="FMN-dep_DH"/>
</dbReference>
<evidence type="ECO:0000259" key="6">
    <source>
        <dbReference type="PROSITE" id="PS51349"/>
    </source>
</evidence>
<evidence type="ECO:0000256" key="5">
    <source>
        <dbReference type="PIRSR" id="PIRSR000138-2"/>
    </source>
</evidence>
<dbReference type="OrthoDB" id="9770452at2"/>
<feature type="binding site" evidence="5">
    <location>
        <position position="245"/>
    </location>
    <ligand>
        <name>FMN</name>
        <dbReference type="ChEBI" id="CHEBI:58210"/>
    </ligand>
</feature>
<dbReference type="PROSITE" id="PS51349">
    <property type="entry name" value="FMN_HYDROXY_ACID_DH_2"/>
    <property type="match status" value="1"/>
</dbReference>
<dbReference type="PROSITE" id="PS00557">
    <property type="entry name" value="FMN_HYDROXY_ACID_DH_1"/>
    <property type="match status" value="1"/>
</dbReference>
<feature type="binding site" evidence="5">
    <location>
        <position position="155"/>
    </location>
    <ligand>
        <name>FMN</name>
        <dbReference type="ChEBI" id="CHEBI:58210"/>
    </ligand>
</feature>
<feature type="binding site" evidence="5">
    <location>
        <position position="129"/>
    </location>
    <ligand>
        <name>glyoxylate</name>
        <dbReference type="ChEBI" id="CHEBI:36655"/>
    </ligand>
</feature>
<name>A0A1I3NQE3_9BURK</name>
<dbReference type="AlphaFoldDB" id="A0A1I3NQE3"/>
<keyword evidence="8" id="KW-1185">Reference proteome</keyword>
<organism evidence="7 8">
    <name type="scientific">Paraburkholderia megapolitana</name>
    <dbReference type="NCBI Taxonomy" id="420953"/>
    <lineage>
        <taxon>Bacteria</taxon>
        <taxon>Pseudomonadati</taxon>
        <taxon>Pseudomonadota</taxon>
        <taxon>Betaproteobacteria</taxon>
        <taxon>Burkholderiales</taxon>
        <taxon>Burkholderiaceae</taxon>
        <taxon>Paraburkholderia</taxon>
    </lineage>
</organism>